<keyword evidence="4" id="KW-0813">Transport</keyword>
<dbReference type="GO" id="GO:0015031">
    <property type="term" value="P:protein transport"/>
    <property type="evidence" value="ECO:0007669"/>
    <property type="project" value="UniProtKB-KW"/>
</dbReference>
<evidence type="ECO:0000313" key="14">
    <source>
        <dbReference type="Proteomes" id="UP000272781"/>
    </source>
</evidence>
<name>A0AAJ4RD43_9BACT</name>
<keyword evidence="8 11" id="KW-1133">Transmembrane helix</keyword>
<keyword evidence="15" id="KW-1185">Reference proteome</keyword>
<keyword evidence="9" id="KW-0811">Translocation</keyword>
<dbReference type="EMBL" id="CP027432">
    <property type="protein sequence ID" value="QCI27594.1"/>
    <property type="molecule type" value="Genomic_DNA"/>
</dbReference>
<dbReference type="GO" id="GO:0005886">
    <property type="term" value="C:plasma membrane"/>
    <property type="evidence" value="ECO:0007669"/>
    <property type="project" value="UniProtKB-SubCell"/>
</dbReference>
<dbReference type="NCBIfam" id="TIGR00739">
    <property type="entry name" value="yajC"/>
    <property type="match status" value="1"/>
</dbReference>
<evidence type="ECO:0000256" key="2">
    <source>
        <dbReference type="ARBA" id="ARBA00006742"/>
    </source>
</evidence>
<feature type="transmembrane region" description="Helical" evidence="11">
    <location>
        <begin position="17"/>
        <end position="37"/>
    </location>
</feature>
<gene>
    <name evidence="12" type="primary">yajC</name>
    <name evidence="12" type="ORF">C6V80_01030</name>
    <name evidence="13" type="ORF">EDC58_1217</name>
</gene>
<evidence type="ECO:0000256" key="4">
    <source>
        <dbReference type="ARBA" id="ARBA00022448"/>
    </source>
</evidence>
<evidence type="ECO:0000256" key="3">
    <source>
        <dbReference type="ARBA" id="ARBA00014962"/>
    </source>
</evidence>
<evidence type="ECO:0000256" key="11">
    <source>
        <dbReference type="SAM" id="Phobius"/>
    </source>
</evidence>
<dbReference type="InterPro" id="IPR003849">
    <property type="entry name" value="Preprotein_translocase_YajC"/>
</dbReference>
<evidence type="ECO:0000256" key="9">
    <source>
        <dbReference type="ARBA" id="ARBA00023010"/>
    </source>
</evidence>
<dbReference type="Proteomes" id="UP000298805">
    <property type="component" value="Chromosome"/>
</dbReference>
<keyword evidence="5" id="KW-1003">Cell membrane</keyword>
<dbReference type="PANTHER" id="PTHR33909">
    <property type="entry name" value="SEC TRANSLOCON ACCESSORY COMPLEX SUBUNIT YAJC"/>
    <property type="match status" value="1"/>
</dbReference>
<dbReference type="PANTHER" id="PTHR33909:SF1">
    <property type="entry name" value="SEC TRANSLOCON ACCESSORY COMPLEX SUBUNIT YAJC"/>
    <property type="match status" value="1"/>
</dbReference>
<keyword evidence="6 11" id="KW-0812">Transmembrane</keyword>
<evidence type="ECO:0000256" key="5">
    <source>
        <dbReference type="ARBA" id="ARBA00022475"/>
    </source>
</evidence>
<dbReference type="SMART" id="SM01323">
    <property type="entry name" value="YajC"/>
    <property type="match status" value="1"/>
</dbReference>
<evidence type="ECO:0000256" key="10">
    <source>
        <dbReference type="ARBA" id="ARBA00023136"/>
    </source>
</evidence>
<comment type="subcellular location">
    <subcellularLocation>
        <location evidence="1">Cell membrane</location>
        <topology evidence="1">Single-pass membrane protein</topology>
    </subcellularLocation>
</comment>
<dbReference type="PRINTS" id="PR01853">
    <property type="entry name" value="YAJCTRNLCASE"/>
</dbReference>
<accession>A0AAJ4RD43</accession>
<evidence type="ECO:0000256" key="7">
    <source>
        <dbReference type="ARBA" id="ARBA00022927"/>
    </source>
</evidence>
<organism evidence="13 14">
    <name type="scientific">Caminibacter pacificus</name>
    <dbReference type="NCBI Taxonomy" id="1424653"/>
    <lineage>
        <taxon>Bacteria</taxon>
        <taxon>Pseudomonadati</taxon>
        <taxon>Campylobacterota</taxon>
        <taxon>Epsilonproteobacteria</taxon>
        <taxon>Nautiliales</taxon>
        <taxon>Nautiliaceae</taxon>
        <taxon>Caminibacter</taxon>
    </lineage>
</organism>
<evidence type="ECO:0000313" key="12">
    <source>
        <dbReference type="EMBL" id="QCI27594.1"/>
    </source>
</evidence>
<evidence type="ECO:0000313" key="13">
    <source>
        <dbReference type="EMBL" id="ROR40228.1"/>
    </source>
</evidence>
<keyword evidence="7" id="KW-0653">Protein transport</keyword>
<dbReference type="Pfam" id="PF02699">
    <property type="entry name" value="YajC"/>
    <property type="match status" value="1"/>
</dbReference>
<reference evidence="13 14" key="2">
    <citation type="submission" date="2018-11" db="EMBL/GenBank/DDBJ databases">
        <title>Genomic Encyclopedia of Type Strains, Phase IV (KMG-IV): sequencing the most valuable type-strain genomes for metagenomic binning, comparative biology and taxonomic classification.</title>
        <authorList>
            <person name="Goeker M."/>
        </authorList>
    </citation>
    <scope>NUCLEOTIDE SEQUENCE [LARGE SCALE GENOMIC DNA]</scope>
    <source>
        <strain evidence="13 14">DSM 27783</strain>
    </source>
</reference>
<reference evidence="15" key="1">
    <citation type="submission" date="2018-03" db="EMBL/GenBank/DDBJ databases">
        <title>A comparative analysis of the Nautiliaceae.</title>
        <authorList>
            <person name="Grosche A."/>
            <person name="Smedile F."/>
            <person name="Vetriani C."/>
        </authorList>
    </citation>
    <scope>NUCLEOTIDE SEQUENCE [LARGE SCALE GENOMIC DNA]</scope>
    <source>
        <strain evidence="15">TB6</strain>
    </source>
</reference>
<dbReference type="RefSeq" id="WP_123352672.1">
    <property type="nucleotide sequence ID" value="NZ_CP027432.2"/>
</dbReference>
<protein>
    <recommendedName>
        <fullName evidence="3">Sec translocon accessory complex subunit YajC</fullName>
    </recommendedName>
</protein>
<evidence type="ECO:0000313" key="15">
    <source>
        <dbReference type="Proteomes" id="UP000298805"/>
    </source>
</evidence>
<dbReference type="Proteomes" id="UP000272781">
    <property type="component" value="Unassembled WGS sequence"/>
</dbReference>
<comment type="similarity">
    <text evidence="2">Belongs to the YajC family.</text>
</comment>
<reference evidence="12" key="3">
    <citation type="submission" date="2019-06" db="EMBL/GenBank/DDBJ databases">
        <title>A comparative analysis of the Nautiliaceae.</title>
        <authorList>
            <person name="Grosche A."/>
            <person name="Smedile F."/>
            <person name="Vetriani C."/>
        </authorList>
    </citation>
    <scope>NUCLEOTIDE SEQUENCE</scope>
    <source>
        <strain evidence="12">TB6</strain>
    </source>
</reference>
<sequence length="103" mass="11354">MNFLYAAGEAGANQPSLLASLLPLIILFAIFYFLVILPQQRQAKKHKEMVESLKKGDKIVTTGGIIAEVVKNEQDFIKAKIADNVEVKIDKAAVARKLDDEKA</sequence>
<dbReference type="EMBL" id="RJVK01000002">
    <property type="protein sequence ID" value="ROR40228.1"/>
    <property type="molecule type" value="Genomic_DNA"/>
</dbReference>
<keyword evidence="10 11" id="KW-0472">Membrane</keyword>
<evidence type="ECO:0000256" key="1">
    <source>
        <dbReference type="ARBA" id="ARBA00004162"/>
    </source>
</evidence>
<proteinExistence type="inferred from homology"/>
<evidence type="ECO:0000256" key="8">
    <source>
        <dbReference type="ARBA" id="ARBA00022989"/>
    </source>
</evidence>
<dbReference type="AlphaFoldDB" id="A0AAJ4RD43"/>
<evidence type="ECO:0000256" key="6">
    <source>
        <dbReference type="ARBA" id="ARBA00022692"/>
    </source>
</evidence>